<evidence type="ECO:0000313" key="7">
    <source>
        <dbReference type="EMBL" id="ELT95520.1"/>
    </source>
</evidence>
<sequence length="597" mass="68212">MDEASHSERFVSLFDKLKCVKEEMQSWSPPVLGDEAVQLVQAAKDFLASVLQMTTAADIQVTQIFVETSGISSSPQSSKLKFSFDLDLYQQILSPNCIVKMEDHMIDGQDSEQQNEELEGEVIEGFPTASVEDINDHVLVQLEPEEALPLMALTEQNQIEERRAGGGARRRRGGEFGKGACAKGGGGVMTKLCPECNRNIPVTHLSRHSRVCAKLRKKAAEVIVQEPRVPTEKASYRCKTCDKRFAFMRNLRSHRVQTHQAKCTVPCTECAQKFFDVEERTRHMLERHGRRLHCDSCDFKTHVYNECVDHLQKTHQLTAEDGQIELLLSTEREVVKRRMKEACERCGKRFSPATLPRHQEKCTGEVKVAASKLTYLCTICGKALRFYTGLQNHIKHVHNKKYPYPCTECTMAYTHEIDRDHHLFSAHGLNPNNRVIYQCEICSFKALRKYYLTKHMKGTHKGIFSAGFTCKICGKEFQKLSGLQTHQIRHKVDKHQCQKCGFKCSVWKTYLQHMNTEHEGWRMHSCPGECGFKAGDRGSLNKHAKTCKKFSLFYATIWNEKLGLFQCQNSGCTFSAYNKHVFFKHLKKCGESDNDHK</sequence>
<evidence type="ECO:0000256" key="1">
    <source>
        <dbReference type="ARBA" id="ARBA00022723"/>
    </source>
</evidence>
<dbReference type="SMART" id="SM00355">
    <property type="entry name" value="ZnF_C2H2"/>
    <property type="match status" value="9"/>
</dbReference>
<dbReference type="OMA" id="GFCANQS"/>
<dbReference type="AlphaFoldDB" id="R7TX19"/>
<dbReference type="EnsemblMetazoa" id="CapteT186090">
    <property type="protein sequence ID" value="CapteP186090"/>
    <property type="gene ID" value="CapteG186090"/>
</dbReference>
<evidence type="ECO:0000256" key="5">
    <source>
        <dbReference type="PROSITE-ProRule" id="PRU00042"/>
    </source>
</evidence>
<dbReference type="Pfam" id="PF00096">
    <property type="entry name" value="zf-C2H2"/>
    <property type="match status" value="1"/>
</dbReference>
<dbReference type="SUPFAM" id="SSF57667">
    <property type="entry name" value="beta-beta-alpha zinc fingers"/>
    <property type="match status" value="3"/>
</dbReference>
<name>R7TX19_CAPTE</name>
<gene>
    <name evidence="7" type="ORF">CAPTEDRAFT_186090</name>
</gene>
<dbReference type="PANTHER" id="PTHR24379">
    <property type="entry name" value="KRAB AND ZINC FINGER DOMAIN-CONTAINING"/>
    <property type="match status" value="1"/>
</dbReference>
<dbReference type="Gene3D" id="3.30.160.60">
    <property type="entry name" value="Classic Zinc Finger"/>
    <property type="match status" value="4"/>
</dbReference>
<dbReference type="InterPro" id="IPR013087">
    <property type="entry name" value="Znf_C2H2_type"/>
</dbReference>
<evidence type="ECO:0000259" key="6">
    <source>
        <dbReference type="PROSITE" id="PS50157"/>
    </source>
</evidence>
<dbReference type="HOGENOM" id="CLU_457300_0_0_1"/>
<dbReference type="PROSITE" id="PS50157">
    <property type="entry name" value="ZINC_FINGER_C2H2_2"/>
    <property type="match status" value="4"/>
</dbReference>
<reference evidence="9" key="1">
    <citation type="submission" date="2012-12" db="EMBL/GenBank/DDBJ databases">
        <authorList>
            <person name="Hellsten U."/>
            <person name="Grimwood J."/>
            <person name="Chapman J.A."/>
            <person name="Shapiro H."/>
            <person name="Aerts A."/>
            <person name="Otillar R.P."/>
            <person name="Terry A.Y."/>
            <person name="Boore J.L."/>
            <person name="Simakov O."/>
            <person name="Marletaz F."/>
            <person name="Cho S.-J."/>
            <person name="Edsinger-Gonzales E."/>
            <person name="Havlak P."/>
            <person name="Kuo D.-H."/>
            <person name="Larsson T."/>
            <person name="Lv J."/>
            <person name="Arendt D."/>
            <person name="Savage R."/>
            <person name="Osoegawa K."/>
            <person name="de Jong P."/>
            <person name="Lindberg D.R."/>
            <person name="Seaver E.C."/>
            <person name="Weisblat D.A."/>
            <person name="Putnam N.H."/>
            <person name="Grigoriev I.V."/>
            <person name="Rokhsar D.S."/>
        </authorList>
    </citation>
    <scope>NUCLEOTIDE SEQUENCE</scope>
    <source>
        <strain evidence="9">I ESC-2004</strain>
    </source>
</reference>
<feature type="domain" description="C2H2-type" evidence="6">
    <location>
        <begin position="236"/>
        <end position="264"/>
    </location>
</feature>
<dbReference type="EMBL" id="AMQN01011781">
    <property type="status" value="NOT_ANNOTATED_CDS"/>
    <property type="molecule type" value="Genomic_DNA"/>
</dbReference>
<dbReference type="PROSITE" id="PS00028">
    <property type="entry name" value="ZINC_FINGER_C2H2_1"/>
    <property type="match status" value="6"/>
</dbReference>
<evidence type="ECO:0000256" key="3">
    <source>
        <dbReference type="ARBA" id="ARBA00022771"/>
    </source>
</evidence>
<keyword evidence="4" id="KW-0862">Zinc</keyword>
<protein>
    <recommendedName>
        <fullName evidence="6">C2H2-type domain-containing protein</fullName>
    </recommendedName>
</protein>
<dbReference type="PANTHER" id="PTHR24379:SF121">
    <property type="entry name" value="C2H2-TYPE DOMAIN-CONTAINING PROTEIN"/>
    <property type="match status" value="1"/>
</dbReference>
<accession>R7TX19</accession>
<evidence type="ECO:0000256" key="4">
    <source>
        <dbReference type="ARBA" id="ARBA00022833"/>
    </source>
</evidence>
<feature type="domain" description="C2H2-type" evidence="6">
    <location>
        <begin position="437"/>
        <end position="462"/>
    </location>
</feature>
<organism evidence="7">
    <name type="scientific">Capitella teleta</name>
    <name type="common">Polychaete worm</name>
    <dbReference type="NCBI Taxonomy" id="283909"/>
    <lineage>
        <taxon>Eukaryota</taxon>
        <taxon>Metazoa</taxon>
        <taxon>Spiralia</taxon>
        <taxon>Lophotrochozoa</taxon>
        <taxon>Annelida</taxon>
        <taxon>Polychaeta</taxon>
        <taxon>Sedentaria</taxon>
        <taxon>Scolecida</taxon>
        <taxon>Capitellidae</taxon>
        <taxon>Capitella</taxon>
    </lineage>
</organism>
<feature type="domain" description="C2H2-type" evidence="6">
    <location>
        <begin position="375"/>
        <end position="403"/>
    </location>
</feature>
<evidence type="ECO:0000256" key="2">
    <source>
        <dbReference type="ARBA" id="ARBA00022737"/>
    </source>
</evidence>
<dbReference type="Proteomes" id="UP000014760">
    <property type="component" value="Unassembled WGS sequence"/>
</dbReference>
<dbReference type="OrthoDB" id="9622403at2759"/>
<keyword evidence="2" id="KW-0677">Repeat</keyword>
<dbReference type="InterPro" id="IPR036236">
    <property type="entry name" value="Znf_C2H2_sf"/>
</dbReference>
<evidence type="ECO:0000313" key="8">
    <source>
        <dbReference type="EnsemblMetazoa" id="CapteP186090"/>
    </source>
</evidence>
<proteinExistence type="predicted"/>
<keyword evidence="1" id="KW-0479">Metal-binding</keyword>
<dbReference type="EMBL" id="KB309099">
    <property type="protein sequence ID" value="ELT95520.1"/>
    <property type="molecule type" value="Genomic_DNA"/>
</dbReference>
<evidence type="ECO:0000313" key="9">
    <source>
        <dbReference type="Proteomes" id="UP000014760"/>
    </source>
</evidence>
<keyword evidence="9" id="KW-1185">Reference proteome</keyword>
<reference evidence="7 9" key="2">
    <citation type="journal article" date="2013" name="Nature">
        <title>Insights into bilaterian evolution from three spiralian genomes.</title>
        <authorList>
            <person name="Simakov O."/>
            <person name="Marletaz F."/>
            <person name="Cho S.J."/>
            <person name="Edsinger-Gonzales E."/>
            <person name="Havlak P."/>
            <person name="Hellsten U."/>
            <person name="Kuo D.H."/>
            <person name="Larsson T."/>
            <person name="Lv J."/>
            <person name="Arendt D."/>
            <person name="Savage R."/>
            <person name="Osoegawa K."/>
            <person name="de Jong P."/>
            <person name="Grimwood J."/>
            <person name="Chapman J.A."/>
            <person name="Shapiro H."/>
            <person name="Aerts A."/>
            <person name="Otillar R.P."/>
            <person name="Terry A.Y."/>
            <person name="Boore J.L."/>
            <person name="Grigoriev I.V."/>
            <person name="Lindberg D.R."/>
            <person name="Seaver E.C."/>
            <person name="Weisblat D.A."/>
            <person name="Putnam N.H."/>
            <person name="Rokhsar D.S."/>
        </authorList>
    </citation>
    <scope>NUCLEOTIDE SEQUENCE</scope>
    <source>
        <strain evidence="7 9">I ESC-2004</strain>
    </source>
</reference>
<keyword evidence="3 5" id="KW-0863">Zinc-finger</keyword>
<feature type="domain" description="C2H2-type" evidence="6">
    <location>
        <begin position="468"/>
        <end position="495"/>
    </location>
</feature>
<reference evidence="8" key="3">
    <citation type="submission" date="2015-06" db="UniProtKB">
        <authorList>
            <consortium name="EnsemblMetazoa"/>
        </authorList>
    </citation>
    <scope>IDENTIFICATION</scope>
</reference>
<dbReference type="STRING" id="283909.R7TX19"/>
<dbReference type="GO" id="GO:0008270">
    <property type="term" value="F:zinc ion binding"/>
    <property type="evidence" value="ECO:0007669"/>
    <property type="project" value="UniProtKB-KW"/>
</dbReference>